<dbReference type="Pfam" id="PF24935">
    <property type="entry name" value="Ig_NUP210_6th"/>
    <property type="match status" value="1"/>
</dbReference>
<feature type="transmembrane region" description="Helical" evidence="10">
    <location>
        <begin position="2013"/>
        <end position="2036"/>
    </location>
</feature>
<dbReference type="InterPro" id="IPR055097">
    <property type="entry name" value="Ig_NUP210_2nd"/>
</dbReference>
<feature type="region of interest" description="Disordered" evidence="9">
    <location>
        <begin position="2068"/>
        <end position="2113"/>
    </location>
</feature>
<comment type="similarity">
    <text evidence="2">Belongs to the NUP210 family.</text>
</comment>
<dbReference type="PANTHER" id="PTHR23019">
    <property type="entry name" value="NUCLEAR PORE MEMBRANE GLYCOPROTEIN GP210-RELATED"/>
    <property type="match status" value="1"/>
</dbReference>
<evidence type="ECO:0000256" key="3">
    <source>
        <dbReference type="ARBA" id="ARBA00022692"/>
    </source>
</evidence>
<evidence type="ECO:0000313" key="14">
    <source>
        <dbReference type="Proteomes" id="UP000683360"/>
    </source>
</evidence>
<accession>A0A8S3T874</accession>
<evidence type="ECO:0000256" key="1">
    <source>
        <dbReference type="ARBA" id="ARBA00004590"/>
    </source>
</evidence>
<dbReference type="InterPro" id="IPR055095">
    <property type="entry name" value="NUP210_Ig_C"/>
</dbReference>
<dbReference type="InterPro" id="IPR055098">
    <property type="entry name" value="Ig_NUP210_3rd"/>
</dbReference>
<dbReference type="InterPro" id="IPR056897">
    <property type="entry name" value="Ig_NUP210_4th"/>
</dbReference>
<dbReference type="InterPro" id="IPR056899">
    <property type="entry name" value="Ig_NUP210_9th"/>
</dbReference>
<feature type="domain" description="BIG2" evidence="12">
    <location>
        <begin position="1288"/>
        <end position="1365"/>
    </location>
</feature>
<evidence type="ECO:0000256" key="5">
    <source>
        <dbReference type="ARBA" id="ARBA00022989"/>
    </source>
</evidence>
<evidence type="ECO:0000313" key="13">
    <source>
        <dbReference type="EMBL" id="CAG2225290.1"/>
    </source>
</evidence>
<dbReference type="Pfam" id="PF22959">
    <property type="entry name" value="Ig_NUP210_15th"/>
    <property type="match status" value="1"/>
</dbReference>
<sequence length="2113" mass="233422">MAASSSKRMAAIFNMKIYFLTILTLFICITSTHAARLSDPKILLPYHSSAIVNYTLHVNLTRDEVKFAESSCFTWSTNTPETASLTLVNSTDGECAFSAIVSVMSKSPHRKQAIIMTENKVTGEKLKCIVIVKAISQFEIQTTTRALYLEDSPEELIIQGYDDAGNVFSSLAGLEFEWSLLSDAEKSEAFDAYNILRILRFFESDYSAPEHIRRIEDRGVQGDIILVEGIRTGSAKVKARIKDAAYKDVPTSIVKIMVVANLNIKPTESYVLMLATVKYTVELVKATSIIEINMPSPQFLLEVQDSMICTLDASTSTATALELGSTEIVLTDKIDLHRRLPTTLELGSTEIVLTDKNIKENDSLTKPTAMLYVVTASYLAFVVLPHRKWVLETGRQYEILIELYDKDSHRIHPSDNIIIESAFPNTYFKLHYSTKNGTYHTVTTLQKGKTNIDGALTTIIRKDGSEYAINPVIKQSQDVEIYDPIKVNPPLLYFPWDPVKETNHRYQLKATGGSGDYIWSSNNLDTTSVNVRGEITTSNLGKSTVTAADTRNQAHKGSSTIHVLPPSKIEFIPKRVEAMVDTELELPLAVFGLLEGRQVSFNDCRKMRLNVTLTDDVVFSKVKGSSLPEEGCRTIKVKAAQKGHTQVKASYVYENIKLESTVTIAAYDPLVPIDPEKEAVVTIGSLKEVIFTGGPQPWVLDTSKYFQDMSEEKEEIVNIEKVKLYGNTRGLHSFYVTCEDFGVQKLTLKVGNEKTAKNQYPAEEQASIRFSCAAPVEIHLQPSVGYTEGLPPCPINSREVSQPIPVHCRRDLDILITVTDSNGRKFDNFSSLVFDWTLSDQSLASFSDSIASSVETVHGIKLVNSYKKLVPVGKTGQLSVTGTVTYYSDDYLKKAGSTITNRIYPRLTKTIDIRLVDEAVLTPSIISIFNHPSNKVTIVVEKGSGYFYVVPEQRDIVSVDYQEKDKRIQINPLKDGSLSLTVYDLCITMPQPLTASVYVSGVGSVLLSVIDKMEVDHEVKARVKVMDVHNKPLRASFFSLMDLKLIPASNIVTVRPDPDTYIDEFTAVYILYWSSARVGHTTLHARAHPQTGVVRSQSKPVAVRGLIAAQVGHTTLHARAHPQTGFVRSQSKPVERLDILTLHARAHPQTGVVRSQSKPVAVRGLIRSPGWTYTLHARAHPQTGFVRSQSKPVEVGHTTLHARAHPQTGFVRSQSKPVEVRGLIRNRVGHTTLHTRAHPQTGVVRSQSKPVEVRGLIWSSAQVGHTTLHARAHPQTGVVRSQSKPVEVFPPLQLIPKNITLITGALFQVLSKGGPTPQCTVQFSIKNSRVSSVSRSGVLEAMELGSTVVIGQAVGQDPETGETVVYSQDDAIVNVIQLSEIKIFAPLSRLETGTQMPMYAVGQTDQETPFTFGTARPSLTFTWSVNNKNVVILNNVFHKSNIKPVDESNFATQLFAKSPGQVTVKLTVRPQRNSRSQILKQAELTDELQIQVYQKMEVLSPKICDGKLLISPNSDATVKTNRDGSARMSYQVLSANSDKAIITVKDGGVITSGASCGEAHLQITAFEEFGTNQTVVLLIKVKTVAYMMINSNTALRTNSGQLKKIPVGVTLQLSVSYHDDVERNSFQPIYDLVQIGHGSDNNTLVMKAAEVGQTVLKVWDKHSPWIADYINIDVDYAITPNSHTVFLGQIVCYTSSLVTESGYNGIWQNNNNNVKITSDSGIAVATKVGSSLITYEISSGITTYTEVTIEPIKSVTFDTPLTFLTNVKGRSSGYFIPVRLGDGLQGDNCNSKVLEGDFHPDSIPFSCQLSLTEQGSEISIDDLFSVFGIFDSKTGQYGCQLEKQEVDKISQQISTMTSNIRLLVRVPFQDGQSEVISESKQFELYPAFFVQTSEIHLSTVAAVYPIRISSIPALAGCIKAVVSDSSILEALEPEQDTQSKSILYPIKLLDSAALWDRETLDVSVNMICAKTGQEIKVPVSIRLIGQKPEYLDDYGAHRGWTTLIRQLFNNYPYWLFMFFMIFTTALLALLGFHYLFGKKYTAVPNAVFMPGPAGASSPYNIQNLSGSPPAYSPAYSPSKSQSPYLWSPGYHPQDGSSPGRRRSPYMNRPVSPM</sequence>
<dbReference type="EMBL" id="CAJPWZ010001844">
    <property type="protein sequence ID" value="CAG2225290.1"/>
    <property type="molecule type" value="Genomic_DNA"/>
</dbReference>
<dbReference type="SUPFAM" id="SSF49373">
    <property type="entry name" value="Invasin/intimin cell-adhesion fragments"/>
    <property type="match status" value="1"/>
</dbReference>
<dbReference type="InterPro" id="IPR008964">
    <property type="entry name" value="Invasin/intimin_cell_adhesion"/>
</dbReference>
<dbReference type="PANTHER" id="PTHR23019:SF0">
    <property type="entry name" value="NUCLEAR PORE MEMBRANE GLYCOPROTEIN 210"/>
    <property type="match status" value="1"/>
</dbReference>
<keyword evidence="3 10" id="KW-0812">Transmembrane</keyword>
<comment type="subcellular location">
    <subcellularLocation>
        <location evidence="1">Nucleus membrane</location>
        <topology evidence="1">Single-pass membrane protein</topology>
    </subcellularLocation>
</comment>
<dbReference type="InterPro" id="IPR055096">
    <property type="entry name" value="Ig_NUP210_1st"/>
</dbReference>
<feature type="chain" id="PRO_5035947852" evidence="11">
    <location>
        <begin position="35"/>
        <end position="2113"/>
    </location>
</feature>
<evidence type="ECO:0000256" key="2">
    <source>
        <dbReference type="ARBA" id="ARBA00007313"/>
    </source>
</evidence>
<dbReference type="InterPro" id="IPR045197">
    <property type="entry name" value="NUP210-like"/>
</dbReference>
<dbReference type="InterPro" id="IPR055094">
    <property type="entry name" value="NUP210_Ig15"/>
</dbReference>
<organism evidence="13 14">
    <name type="scientific">Mytilus edulis</name>
    <name type="common">Blue mussel</name>
    <dbReference type="NCBI Taxonomy" id="6550"/>
    <lineage>
        <taxon>Eukaryota</taxon>
        <taxon>Metazoa</taxon>
        <taxon>Spiralia</taxon>
        <taxon>Lophotrochozoa</taxon>
        <taxon>Mollusca</taxon>
        <taxon>Bivalvia</taxon>
        <taxon>Autobranchia</taxon>
        <taxon>Pteriomorphia</taxon>
        <taxon>Mytilida</taxon>
        <taxon>Mytiloidea</taxon>
        <taxon>Mytilidae</taxon>
        <taxon>Mytilinae</taxon>
        <taxon>Mytilus</taxon>
    </lineage>
</organism>
<keyword evidence="14" id="KW-1185">Reference proteome</keyword>
<proteinExistence type="inferred from homology"/>
<keyword evidence="6 10" id="KW-0472">Membrane</keyword>
<dbReference type="SMART" id="SM00635">
    <property type="entry name" value="BID_2"/>
    <property type="match status" value="2"/>
</dbReference>
<dbReference type="Pfam" id="PF22969">
    <property type="entry name" value="Ig_NUP210_2nd"/>
    <property type="match status" value="1"/>
</dbReference>
<keyword evidence="7" id="KW-0325">Glycoprotein</keyword>
<dbReference type="Pfam" id="PF25354">
    <property type="entry name" value="Ig_NUP210_16th"/>
    <property type="match status" value="1"/>
</dbReference>
<comment type="caution">
    <text evidence="13">The sequence shown here is derived from an EMBL/GenBank/DDBJ whole genome shotgun (WGS) entry which is preliminary data.</text>
</comment>
<dbReference type="GO" id="GO:0005643">
    <property type="term" value="C:nuclear pore"/>
    <property type="evidence" value="ECO:0007669"/>
    <property type="project" value="TreeGrafter"/>
</dbReference>
<dbReference type="Pfam" id="PF22957">
    <property type="entry name" value="NUP210_Ig"/>
    <property type="match status" value="1"/>
</dbReference>
<gene>
    <name evidence="13" type="ORF">MEDL_38425</name>
</gene>
<dbReference type="InterPro" id="IPR058779">
    <property type="entry name" value="Ig_NUP210_13th"/>
</dbReference>
<evidence type="ECO:0000256" key="6">
    <source>
        <dbReference type="ARBA" id="ARBA00023136"/>
    </source>
</evidence>
<evidence type="ECO:0000256" key="9">
    <source>
        <dbReference type="SAM" id="MobiDB-lite"/>
    </source>
</evidence>
<dbReference type="Pfam" id="PF24902">
    <property type="entry name" value="Ig_NUP210_9th"/>
    <property type="match status" value="1"/>
</dbReference>
<dbReference type="Pfam" id="PF24991">
    <property type="entry name" value="Ig_NUP210_4th"/>
    <property type="match status" value="1"/>
</dbReference>
<feature type="domain" description="BIG2" evidence="12">
    <location>
        <begin position="487"/>
        <end position="559"/>
    </location>
</feature>
<dbReference type="Proteomes" id="UP000683360">
    <property type="component" value="Unassembled WGS sequence"/>
</dbReference>
<dbReference type="Pfam" id="PF26183">
    <property type="entry name" value="Ig_NUP210_14th"/>
    <property type="match status" value="1"/>
</dbReference>
<keyword evidence="8" id="KW-0539">Nucleus</keyword>
<dbReference type="Pfam" id="PF26182">
    <property type="entry name" value="Ig_NUP210_5th"/>
    <property type="match status" value="1"/>
</dbReference>
<name>A0A8S3T874_MYTED</name>
<keyword evidence="4 11" id="KW-0732">Signal</keyword>
<dbReference type="GO" id="GO:0031965">
    <property type="term" value="C:nuclear membrane"/>
    <property type="evidence" value="ECO:0007669"/>
    <property type="project" value="UniProtKB-SubCell"/>
</dbReference>
<dbReference type="OrthoDB" id="361283at2759"/>
<evidence type="ECO:0000256" key="8">
    <source>
        <dbReference type="ARBA" id="ARBA00023242"/>
    </source>
</evidence>
<feature type="signal peptide" evidence="11">
    <location>
        <begin position="1"/>
        <end position="34"/>
    </location>
</feature>
<dbReference type="Pfam" id="PF22967">
    <property type="entry name" value="Ig_NUP210_1st"/>
    <property type="match status" value="1"/>
</dbReference>
<evidence type="ECO:0000259" key="12">
    <source>
        <dbReference type="SMART" id="SM00635"/>
    </source>
</evidence>
<reference evidence="13" key="1">
    <citation type="submission" date="2021-03" db="EMBL/GenBank/DDBJ databases">
        <authorList>
            <person name="Bekaert M."/>
        </authorList>
    </citation>
    <scope>NUCLEOTIDE SEQUENCE</scope>
</reference>
<dbReference type="InterPro" id="IPR057586">
    <property type="entry name" value="Ig_NUP210_16th"/>
</dbReference>
<dbReference type="Pfam" id="PF26184">
    <property type="entry name" value="Ig_NUP210_8th"/>
    <property type="match status" value="1"/>
</dbReference>
<dbReference type="Pfam" id="PF22963">
    <property type="entry name" value="Ig_NUP210_3rd"/>
    <property type="match status" value="1"/>
</dbReference>
<dbReference type="InterPro" id="IPR056898">
    <property type="entry name" value="Ig_NUP210_6th"/>
</dbReference>
<keyword evidence="5 10" id="KW-1133">Transmembrane helix</keyword>
<dbReference type="InterPro" id="IPR003343">
    <property type="entry name" value="Big_2"/>
</dbReference>
<dbReference type="Gene3D" id="2.60.40.1080">
    <property type="match status" value="1"/>
</dbReference>
<feature type="compositionally biased region" description="Low complexity" evidence="9">
    <location>
        <begin position="2068"/>
        <end position="2084"/>
    </location>
</feature>
<protein>
    <submittedName>
        <fullName evidence="13">NUP210</fullName>
    </submittedName>
</protein>
<evidence type="ECO:0000256" key="10">
    <source>
        <dbReference type="SAM" id="Phobius"/>
    </source>
</evidence>
<evidence type="ECO:0000256" key="11">
    <source>
        <dbReference type="SAM" id="SignalP"/>
    </source>
</evidence>
<evidence type="ECO:0000256" key="7">
    <source>
        <dbReference type="ARBA" id="ARBA00023180"/>
    </source>
</evidence>
<dbReference type="Pfam" id="PF22962">
    <property type="entry name" value="Ig_NUP210_7th"/>
    <property type="match status" value="1"/>
</dbReference>
<evidence type="ECO:0000256" key="4">
    <source>
        <dbReference type="ARBA" id="ARBA00022729"/>
    </source>
</evidence>
<dbReference type="Pfam" id="PF26181">
    <property type="entry name" value="Ig_NUP210_13th"/>
    <property type="match status" value="1"/>
</dbReference>
<dbReference type="InterPro" id="IPR055099">
    <property type="entry name" value="Ig_NUP210_7th"/>
</dbReference>